<dbReference type="EMBL" id="BONY01000028">
    <property type="protein sequence ID" value="GIH06557.1"/>
    <property type="molecule type" value="Genomic_DNA"/>
</dbReference>
<keyword evidence="13" id="KW-1185">Reference proteome</keyword>
<dbReference type="PROSITE" id="PS00107">
    <property type="entry name" value="PROTEIN_KINASE_ATP"/>
    <property type="match status" value="1"/>
</dbReference>
<dbReference type="FunFam" id="3.30.200.20:FF:000035">
    <property type="entry name" value="Serine/threonine protein kinase Stk1"/>
    <property type="match status" value="1"/>
</dbReference>
<dbReference type="InterPro" id="IPR011009">
    <property type="entry name" value="Kinase-like_dom_sf"/>
</dbReference>
<evidence type="ECO:0000256" key="3">
    <source>
        <dbReference type="ARBA" id="ARBA00022679"/>
    </source>
</evidence>
<dbReference type="Gene3D" id="1.10.510.10">
    <property type="entry name" value="Transferase(Phosphotransferase) domain 1"/>
    <property type="match status" value="1"/>
</dbReference>
<evidence type="ECO:0000256" key="9">
    <source>
        <dbReference type="PROSITE-ProRule" id="PRU10141"/>
    </source>
</evidence>
<accession>A0A8J3QB13</accession>
<evidence type="ECO:0000256" key="1">
    <source>
        <dbReference type="ARBA" id="ARBA00012513"/>
    </source>
</evidence>
<evidence type="ECO:0000256" key="5">
    <source>
        <dbReference type="ARBA" id="ARBA00022777"/>
    </source>
</evidence>
<evidence type="ECO:0000313" key="13">
    <source>
        <dbReference type="Proteomes" id="UP000612899"/>
    </source>
</evidence>
<reference evidence="12" key="1">
    <citation type="submission" date="2021-01" db="EMBL/GenBank/DDBJ databases">
        <title>Whole genome shotgun sequence of Rhizocola hellebori NBRC 109834.</title>
        <authorList>
            <person name="Komaki H."/>
            <person name="Tamura T."/>
        </authorList>
    </citation>
    <scope>NUCLEOTIDE SEQUENCE</scope>
    <source>
        <strain evidence="12">NBRC 109834</strain>
    </source>
</reference>
<dbReference type="InterPro" id="IPR000719">
    <property type="entry name" value="Prot_kinase_dom"/>
</dbReference>
<organism evidence="12 13">
    <name type="scientific">Rhizocola hellebori</name>
    <dbReference type="NCBI Taxonomy" id="1392758"/>
    <lineage>
        <taxon>Bacteria</taxon>
        <taxon>Bacillati</taxon>
        <taxon>Actinomycetota</taxon>
        <taxon>Actinomycetes</taxon>
        <taxon>Micromonosporales</taxon>
        <taxon>Micromonosporaceae</taxon>
        <taxon>Rhizocola</taxon>
    </lineage>
</organism>
<feature type="binding site" evidence="9">
    <location>
        <position position="41"/>
    </location>
    <ligand>
        <name>ATP</name>
        <dbReference type="ChEBI" id="CHEBI:30616"/>
    </ligand>
</feature>
<comment type="catalytic activity">
    <reaction evidence="7">
        <text>L-threonyl-[protein] + ATP = O-phospho-L-threonyl-[protein] + ADP + H(+)</text>
        <dbReference type="Rhea" id="RHEA:46608"/>
        <dbReference type="Rhea" id="RHEA-COMP:11060"/>
        <dbReference type="Rhea" id="RHEA-COMP:11605"/>
        <dbReference type="ChEBI" id="CHEBI:15378"/>
        <dbReference type="ChEBI" id="CHEBI:30013"/>
        <dbReference type="ChEBI" id="CHEBI:30616"/>
        <dbReference type="ChEBI" id="CHEBI:61977"/>
        <dbReference type="ChEBI" id="CHEBI:456216"/>
        <dbReference type="EC" id="2.7.11.1"/>
    </reaction>
</comment>
<dbReference type="RefSeq" id="WP_203910371.1">
    <property type="nucleotide sequence ID" value="NZ_BONY01000028.1"/>
</dbReference>
<evidence type="ECO:0000259" key="11">
    <source>
        <dbReference type="PROSITE" id="PS50011"/>
    </source>
</evidence>
<evidence type="ECO:0000256" key="10">
    <source>
        <dbReference type="SAM" id="MobiDB-lite"/>
    </source>
</evidence>
<feature type="compositionally biased region" description="Low complexity" evidence="10">
    <location>
        <begin position="454"/>
        <end position="479"/>
    </location>
</feature>
<dbReference type="PANTHER" id="PTHR43289">
    <property type="entry name" value="MITOGEN-ACTIVATED PROTEIN KINASE KINASE KINASE 20-RELATED"/>
    <property type="match status" value="1"/>
</dbReference>
<dbReference type="PANTHER" id="PTHR43289:SF6">
    <property type="entry name" value="SERINE_THREONINE-PROTEIN KINASE NEKL-3"/>
    <property type="match status" value="1"/>
</dbReference>
<dbReference type="PRINTS" id="PR01217">
    <property type="entry name" value="PRICHEXTENSN"/>
</dbReference>
<keyword evidence="6 9" id="KW-0067">ATP-binding</keyword>
<dbReference type="SUPFAM" id="SSF56112">
    <property type="entry name" value="Protein kinase-like (PK-like)"/>
    <property type="match status" value="1"/>
</dbReference>
<dbReference type="EC" id="2.7.11.1" evidence="1"/>
<dbReference type="GO" id="GO:0005524">
    <property type="term" value="F:ATP binding"/>
    <property type="evidence" value="ECO:0007669"/>
    <property type="project" value="UniProtKB-UniRule"/>
</dbReference>
<dbReference type="PROSITE" id="PS50011">
    <property type="entry name" value="PROTEIN_KINASE_DOM"/>
    <property type="match status" value="1"/>
</dbReference>
<feature type="region of interest" description="Disordered" evidence="10">
    <location>
        <begin position="359"/>
        <end position="511"/>
    </location>
</feature>
<comment type="caution">
    <text evidence="12">The sequence shown here is derived from an EMBL/GenBank/DDBJ whole genome shotgun (WGS) entry which is preliminary data.</text>
</comment>
<evidence type="ECO:0000256" key="6">
    <source>
        <dbReference type="ARBA" id="ARBA00022840"/>
    </source>
</evidence>
<comment type="catalytic activity">
    <reaction evidence="8">
        <text>L-seryl-[protein] + ATP = O-phospho-L-seryl-[protein] + ADP + H(+)</text>
        <dbReference type="Rhea" id="RHEA:17989"/>
        <dbReference type="Rhea" id="RHEA-COMP:9863"/>
        <dbReference type="Rhea" id="RHEA-COMP:11604"/>
        <dbReference type="ChEBI" id="CHEBI:15378"/>
        <dbReference type="ChEBI" id="CHEBI:29999"/>
        <dbReference type="ChEBI" id="CHEBI:30616"/>
        <dbReference type="ChEBI" id="CHEBI:83421"/>
        <dbReference type="ChEBI" id="CHEBI:456216"/>
        <dbReference type="EC" id="2.7.11.1"/>
    </reaction>
</comment>
<dbReference type="Proteomes" id="UP000612899">
    <property type="component" value="Unassembled WGS sequence"/>
</dbReference>
<dbReference type="InterPro" id="IPR008271">
    <property type="entry name" value="Ser/Thr_kinase_AS"/>
</dbReference>
<evidence type="ECO:0000313" key="12">
    <source>
        <dbReference type="EMBL" id="GIH06557.1"/>
    </source>
</evidence>
<feature type="compositionally biased region" description="Pro residues" evidence="10">
    <location>
        <begin position="480"/>
        <end position="503"/>
    </location>
</feature>
<sequence>MLQPGVVLSERYRLDDRLGRGAMGDVWRSTDLLLGRTVAVKTLLPALIADPGFSARFFAEARIMAALHHPGIVNVYDYGQSELAPDEVAVYLVMECVEGEPLSARMEVKGRLGVAETLSMVAQVASALQAAHDANIVHRDVKPSNLLVTSDGTIRLADFGVARSVESAALTATNAVLGTARYMAPEQAMGRSATAAADIYALGAVAYHCLAGVPPFQGDTPIEVALHHVQDEPPPLPDGISPQVRELVSRAMAKDPAQRFPSAAAFGHAAHLLRTISGSGGGAESTVVTTGQPIRAAAQSPLRGPGKDGTTLSDMLPVPMTVGGVRRRRGTKVAAAGAGLGLALLATFLFADMHDKQPTGTVTPTVAPSSQSSKVDSGGKPGPSGGRSATPGVTPSPTAIAPQTSAPPATVAPATPPPATTAPTAPPPATQAASPEAAAAPAPAPQIAPPAGPVAPSAAPSAGPEVSPEPQAAPGVSPEVVPPGVTPAPGPPEAPPFQPPEPFNPIDRVAQ</sequence>
<feature type="compositionally biased region" description="Pro residues" evidence="10">
    <location>
        <begin position="442"/>
        <end position="453"/>
    </location>
</feature>
<gene>
    <name evidence="12" type="ORF">Rhe02_46240</name>
</gene>
<dbReference type="Pfam" id="PF00069">
    <property type="entry name" value="Pkinase"/>
    <property type="match status" value="1"/>
</dbReference>
<dbReference type="GO" id="GO:0045717">
    <property type="term" value="P:negative regulation of fatty acid biosynthetic process"/>
    <property type="evidence" value="ECO:0007669"/>
    <property type="project" value="UniProtKB-ARBA"/>
</dbReference>
<dbReference type="SMART" id="SM00220">
    <property type="entry name" value="S_TKc"/>
    <property type="match status" value="1"/>
</dbReference>
<dbReference type="FunFam" id="1.10.510.10:FF:000021">
    <property type="entry name" value="Serine/threonine protein kinase"/>
    <property type="match status" value="1"/>
</dbReference>
<dbReference type="PROSITE" id="PS00108">
    <property type="entry name" value="PROTEIN_KINASE_ST"/>
    <property type="match status" value="1"/>
</dbReference>
<feature type="compositionally biased region" description="Polar residues" evidence="10">
    <location>
        <begin position="359"/>
        <end position="371"/>
    </location>
</feature>
<evidence type="ECO:0000256" key="4">
    <source>
        <dbReference type="ARBA" id="ARBA00022741"/>
    </source>
</evidence>
<proteinExistence type="predicted"/>
<feature type="compositionally biased region" description="Low complexity" evidence="10">
    <location>
        <begin position="430"/>
        <end position="441"/>
    </location>
</feature>
<keyword evidence="2" id="KW-0723">Serine/threonine-protein kinase</keyword>
<evidence type="ECO:0000256" key="7">
    <source>
        <dbReference type="ARBA" id="ARBA00047899"/>
    </source>
</evidence>
<evidence type="ECO:0000256" key="8">
    <source>
        <dbReference type="ARBA" id="ARBA00048679"/>
    </source>
</evidence>
<keyword evidence="3" id="KW-0808">Transferase</keyword>
<feature type="compositionally biased region" description="Pro residues" evidence="10">
    <location>
        <begin position="414"/>
        <end position="429"/>
    </location>
</feature>
<dbReference type="Gene3D" id="3.30.200.20">
    <property type="entry name" value="Phosphorylase Kinase, domain 1"/>
    <property type="match status" value="1"/>
</dbReference>
<feature type="domain" description="Protein kinase" evidence="11">
    <location>
        <begin position="12"/>
        <end position="271"/>
    </location>
</feature>
<evidence type="ECO:0000256" key="2">
    <source>
        <dbReference type="ARBA" id="ARBA00022527"/>
    </source>
</evidence>
<dbReference type="AlphaFoldDB" id="A0A8J3QB13"/>
<keyword evidence="4 9" id="KW-0547">Nucleotide-binding</keyword>
<name>A0A8J3QB13_9ACTN</name>
<feature type="compositionally biased region" description="Low complexity" evidence="10">
    <location>
        <begin position="401"/>
        <end position="413"/>
    </location>
</feature>
<dbReference type="CDD" id="cd14014">
    <property type="entry name" value="STKc_PknB_like"/>
    <property type="match status" value="1"/>
</dbReference>
<dbReference type="GO" id="GO:0004674">
    <property type="term" value="F:protein serine/threonine kinase activity"/>
    <property type="evidence" value="ECO:0007669"/>
    <property type="project" value="UniProtKB-KW"/>
</dbReference>
<keyword evidence="5" id="KW-0418">Kinase</keyword>
<dbReference type="InterPro" id="IPR017441">
    <property type="entry name" value="Protein_kinase_ATP_BS"/>
</dbReference>
<protein>
    <recommendedName>
        <fullName evidence="1">non-specific serine/threonine protein kinase</fullName>
        <ecNumber evidence="1">2.7.11.1</ecNumber>
    </recommendedName>
</protein>